<dbReference type="PROSITE" id="PS50893">
    <property type="entry name" value="ABC_TRANSPORTER_2"/>
    <property type="match status" value="1"/>
</dbReference>
<reference evidence="7 8" key="1">
    <citation type="submission" date="2019-07" db="EMBL/GenBank/DDBJ databases">
        <title>Ln-dependent methylotrophs.</title>
        <authorList>
            <person name="Tani A."/>
        </authorList>
    </citation>
    <scope>NUCLEOTIDE SEQUENCE [LARGE SCALE GENOMIC DNA]</scope>
    <source>
        <strain evidence="7 8">SM12</strain>
    </source>
</reference>
<evidence type="ECO:0000313" key="7">
    <source>
        <dbReference type="EMBL" id="TRL34027.1"/>
    </source>
</evidence>
<keyword evidence="3" id="KW-0547">Nucleotide-binding</keyword>
<dbReference type="InterPro" id="IPR003439">
    <property type="entry name" value="ABC_transporter-like_ATP-bd"/>
</dbReference>
<evidence type="ECO:0000256" key="3">
    <source>
        <dbReference type="ARBA" id="ARBA00022741"/>
    </source>
</evidence>
<keyword evidence="5" id="KW-0029">Amino-acid transport</keyword>
<evidence type="ECO:0000256" key="2">
    <source>
        <dbReference type="ARBA" id="ARBA00022448"/>
    </source>
</evidence>
<feature type="domain" description="ABC transporter" evidence="6">
    <location>
        <begin position="6"/>
        <end position="238"/>
    </location>
</feature>
<dbReference type="GO" id="GO:0016887">
    <property type="term" value="F:ATP hydrolysis activity"/>
    <property type="evidence" value="ECO:0007669"/>
    <property type="project" value="InterPro"/>
</dbReference>
<dbReference type="CDD" id="cd03224">
    <property type="entry name" value="ABC_TM1139_LivF_branched"/>
    <property type="match status" value="1"/>
</dbReference>
<dbReference type="Pfam" id="PF00005">
    <property type="entry name" value="ABC_tran"/>
    <property type="match status" value="1"/>
</dbReference>
<sequence>MSSVLLELNDLRVSYGKVEAVRGIHLRLEEGQIITVIGANGAGKTTLLSAAAGLLPSGGRASYRGQDLLRMTVEDRVEQGFCLVPEQRALFGDMPVIDNLLLGAFVRRRDKAFVRKSLDSVFEQFPRLAERQTQLAQTLSGGERQMLAIGRALMAQPRLLLLDEPSLGLAPTIVRDVLMRVRALRDQGVSILLVEQNARAALDVADYAYVMDTGEFVLEGPASGMAADPRVVATYLGGGVE</sequence>
<evidence type="ECO:0000256" key="1">
    <source>
        <dbReference type="ARBA" id="ARBA00005417"/>
    </source>
</evidence>
<dbReference type="RefSeq" id="WP_143127414.1">
    <property type="nucleotide sequence ID" value="NZ_VJMG01000076.1"/>
</dbReference>
<evidence type="ECO:0000259" key="6">
    <source>
        <dbReference type="PROSITE" id="PS50893"/>
    </source>
</evidence>
<evidence type="ECO:0000313" key="8">
    <source>
        <dbReference type="Proteomes" id="UP000316801"/>
    </source>
</evidence>
<dbReference type="InterPro" id="IPR027417">
    <property type="entry name" value="P-loop_NTPase"/>
</dbReference>
<comment type="caution">
    <text evidence="7">The sequence shown here is derived from an EMBL/GenBank/DDBJ whole genome shotgun (WGS) entry which is preliminary data.</text>
</comment>
<protein>
    <submittedName>
        <fullName evidence="7">ABC transporter ATP-binding protein</fullName>
    </submittedName>
</protein>
<dbReference type="SMART" id="SM00382">
    <property type="entry name" value="AAA"/>
    <property type="match status" value="1"/>
</dbReference>
<dbReference type="GO" id="GO:0005524">
    <property type="term" value="F:ATP binding"/>
    <property type="evidence" value="ECO:0007669"/>
    <property type="project" value="UniProtKB-KW"/>
</dbReference>
<dbReference type="GO" id="GO:0015658">
    <property type="term" value="F:branched-chain amino acid transmembrane transporter activity"/>
    <property type="evidence" value="ECO:0007669"/>
    <property type="project" value="TreeGrafter"/>
</dbReference>
<keyword evidence="4 7" id="KW-0067">ATP-binding</keyword>
<dbReference type="Proteomes" id="UP000316801">
    <property type="component" value="Unassembled WGS sequence"/>
</dbReference>
<dbReference type="AlphaFoldDB" id="A0A549SWR0"/>
<gene>
    <name evidence="7" type="ORF">FNA46_22255</name>
</gene>
<name>A0A549SWR0_9HYPH</name>
<dbReference type="PANTHER" id="PTHR43820:SF6">
    <property type="entry name" value="ABC TRANSPORTER ATP-BINDING PROTEIN"/>
    <property type="match status" value="1"/>
</dbReference>
<dbReference type="InterPro" id="IPR003593">
    <property type="entry name" value="AAA+_ATPase"/>
</dbReference>
<comment type="similarity">
    <text evidence="1">Belongs to the ABC transporter superfamily.</text>
</comment>
<accession>A0A549SWR0</accession>
<dbReference type="PROSITE" id="PS00211">
    <property type="entry name" value="ABC_TRANSPORTER_1"/>
    <property type="match status" value="1"/>
</dbReference>
<dbReference type="GO" id="GO:0015807">
    <property type="term" value="P:L-amino acid transport"/>
    <property type="evidence" value="ECO:0007669"/>
    <property type="project" value="TreeGrafter"/>
</dbReference>
<evidence type="ECO:0000256" key="5">
    <source>
        <dbReference type="ARBA" id="ARBA00022970"/>
    </source>
</evidence>
<keyword evidence="8" id="KW-1185">Reference proteome</keyword>
<dbReference type="EMBL" id="VJMG01000076">
    <property type="protein sequence ID" value="TRL34027.1"/>
    <property type="molecule type" value="Genomic_DNA"/>
</dbReference>
<dbReference type="SUPFAM" id="SSF52540">
    <property type="entry name" value="P-loop containing nucleoside triphosphate hydrolases"/>
    <property type="match status" value="1"/>
</dbReference>
<dbReference type="Gene3D" id="3.40.50.300">
    <property type="entry name" value="P-loop containing nucleotide triphosphate hydrolases"/>
    <property type="match status" value="1"/>
</dbReference>
<dbReference type="InterPro" id="IPR052156">
    <property type="entry name" value="BCAA_Transport_ATP-bd_LivF"/>
</dbReference>
<dbReference type="PANTHER" id="PTHR43820">
    <property type="entry name" value="HIGH-AFFINITY BRANCHED-CHAIN AMINO ACID TRANSPORT ATP-BINDING PROTEIN LIVF"/>
    <property type="match status" value="1"/>
</dbReference>
<dbReference type="InterPro" id="IPR017871">
    <property type="entry name" value="ABC_transporter-like_CS"/>
</dbReference>
<evidence type="ECO:0000256" key="4">
    <source>
        <dbReference type="ARBA" id="ARBA00022840"/>
    </source>
</evidence>
<organism evidence="7 8">
    <name type="scientific">Rhizobium straminoryzae</name>
    <dbReference type="NCBI Taxonomy" id="1387186"/>
    <lineage>
        <taxon>Bacteria</taxon>
        <taxon>Pseudomonadati</taxon>
        <taxon>Pseudomonadota</taxon>
        <taxon>Alphaproteobacteria</taxon>
        <taxon>Hyphomicrobiales</taxon>
        <taxon>Rhizobiaceae</taxon>
        <taxon>Rhizobium/Agrobacterium group</taxon>
        <taxon>Rhizobium</taxon>
    </lineage>
</organism>
<proteinExistence type="inferred from homology"/>
<keyword evidence="2" id="KW-0813">Transport</keyword>